<feature type="compositionally biased region" description="Polar residues" evidence="1">
    <location>
        <begin position="282"/>
        <end position="305"/>
    </location>
</feature>
<dbReference type="SMART" id="SM00257">
    <property type="entry name" value="LysM"/>
    <property type="match status" value="2"/>
</dbReference>
<dbReference type="CDD" id="cd00118">
    <property type="entry name" value="LysM"/>
    <property type="match status" value="2"/>
</dbReference>
<protein>
    <recommendedName>
        <fullName evidence="2">LysM domain-containing protein</fullName>
    </recommendedName>
</protein>
<name>I0I095_CALAS</name>
<feature type="compositionally biased region" description="Polar residues" evidence="1">
    <location>
        <begin position="253"/>
        <end position="271"/>
    </location>
</feature>
<dbReference type="InterPro" id="IPR036779">
    <property type="entry name" value="LysM_dom_sf"/>
</dbReference>
<proteinExistence type="predicted"/>
<dbReference type="PANTHER" id="PTHR33734:SF22">
    <property type="entry name" value="MEMBRANE-BOUND LYTIC MUREIN TRANSGLYCOSYLASE D"/>
    <property type="match status" value="1"/>
</dbReference>
<dbReference type="STRING" id="926550.CLDAP_06430"/>
<dbReference type="KEGG" id="cap:CLDAP_06430"/>
<dbReference type="PANTHER" id="PTHR33734">
    <property type="entry name" value="LYSM DOMAIN-CONTAINING GPI-ANCHORED PROTEIN 2"/>
    <property type="match status" value="1"/>
</dbReference>
<dbReference type="Proteomes" id="UP000007880">
    <property type="component" value="Chromosome"/>
</dbReference>
<dbReference type="EMBL" id="AP012337">
    <property type="protein sequence ID" value="BAL98682.1"/>
    <property type="molecule type" value="Genomic_DNA"/>
</dbReference>
<reference evidence="3 4" key="1">
    <citation type="submission" date="2012-02" db="EMBL/GenBank/DDBJ databases">
        <title>Complete genome sequence of Caldilinea aerophila DSM 14535 (= NBRC 102666).</title>
        <authorList>
            <person name="Oguchi A."/>
            <person name="Hosoyama A."/>
            <person name="Sekine M."/>
            <person name="Fukai R."/>
            <person name="Kato Y."/>
            <person name="Nakamura S."/>
            <person name="Hanada S."/>
            <person name="Yamazaki S."/>
            <person name="Fujita N."/>
        </authorList>
    </citation>
    <scope>NUCLEOTIDE SEQUENCE [LARGE SCALE GENOMIC DNA]</scope>
    <source>
        <strain evidence="4">DSM 14535 / JCM 11387 / NBRC 104270 / STL-6-O1</strain>
    </source>
</reference>
<accession>I0I095</accession>
<gene>
    <name evidence="3" type="ordered locus">CLDAP_06430</name>
</gene>
<keyword evidence="4" id="KW-1185">Reference proteome</keyword>
<feature type="domain" description="LysM" evidence="2">
    <location>
        <begin position="91"/>
        <end position="135"/>
    </location>
</feature>
<evidence type="ECO:0000256" key="1">
    <source>
        <dbReference type="SAM" id="MobiDB-lite"/>
    </source>
</evidence>
<dbReference type="SUPFAM" id="SSF54106">
    <property type="entry name" value="LysM domain"/>
    <property type="match status" value="2"/>
</dbReference>
<dbReference type="PROSITE" id="PS51782">
    <property type="entry name" value="LYSM"/>
    <property type="match status" value="1"/>
</dbReference>
<dbReference type="HOGENOM" id="CLU_751598_0_0_0"/>
<dbReference type="Gene3D" id="3.10.350.10">
    <property type="entry name" value="LysM domain"/>
    <property type="match status" value="2"/>
</dbReference>
<dbReference type="InterPro" id="IPR018392">
    <property type="entry name" value="LysM"/>
</dbReference>
<feature type="region of interest" description="Disordered" evidence="1">
    <location>
        <begin position="249"/>
        <end position="368"/>
    </location>
</feature>
<organism evidence="3 4">
    <name type="scientific">Caldilinea aerophila (strain DSM 14535 / JCM 11387 / NBRC 104270 / STL-6-O1)</name>
    <dbReference type="NCBI Taxonomy" id="926550"/>
    <lineage>
        <taxon>Bacteria</taxon>
        <taxon>Bacillati</taxon>
        <taxon>Chloroflexota</taxon>
        <taxon>Caldilineae</taxon>
        <taxon>Caldilineales</taxon>
        <taxon>Caldilineaceae</taxon>
        <taxon>Caldilinea</taxon>
    </lineage>
</organism>
<evidence type="ECO:0000313" key="4">
    <source>
        <dbReference type="Proteomes" id="UP000007880"/>
    </source>
</evidence>
<dbReference type="Pfam" id="PF01476">
    <property type="entry name" value="LysM"/>
    <property type="match status" value="2"/>
</dbReference>
<dbReference type="AlphaFoldDB" id="I0I095"/>
<feature type="compositionally biased region" description="Low complexity" evidence="1">
    <location>
        <begin position="306"/>
        <end position="318"/>
    </location>
</feature>
<evidence type="ECO:0000313" key="3">
    <source>
        <dbReference type="EMBL" id="BAL98682.1"/>
    </source>
</evidence>
<dbReference type="eggNOG" id="COG1388">
    <property type="taxonomic scope" value="Bacteria"/>
</dbReference>
<sequence>MEQWLQYVVRPGDRWANIAEKFDIDEGALRSANPTPLGSLLIGQTVRIPCILAPPTLTPFPTPEAAMPPLSPMSSTPATRPASCIAPSGWVPYTVQQGDTLSELASLCRTSIAAILQANGCRIGSVIYAGETLRLPCMPLKPPPTPMPGGAGGQSAIPSLITSPGGGTLDVRVSLAGHRLTVTIADAGSFERLSIVLSYPAGVQSLSTTATQSGRGQASFTIATLLPGWYRVSVSGSLGSKGEGAYYLRPTEAPTSPARNLVLTPSPQGTPSAGDEPAFTPSPATSSQDNAASQQEHSPQGALTVTPSPASSAAPTTADETSVVGETPAAERTPTSTPEQAPSAAPTLADATQPPTATEEAQTPPAQP</sequence>
<feature type="compositionally biased region" description="Low complexity" evidence="1">
    <location>
        <begin position="351"/>
        <end position="368"/>
    </location>
</feature>
<evidence type="ECO:0000259" key="2">
    <source>
        <dbReference type="PROSITE" id="PS51782"/>
    </source>
</evidence>